<dbReference type="SUPFAM" id="SSF81901">
    <property type="entry name" value="HCP-like"/>
    <property type="match status" value="1"/>
</dbReference>
<protein>
    <submittedName>
        <fullName evidence="5">Putative Type IV pilus biogenesis/stability protein PilW</fullName>
    </submittedName>
</protein>
<accession>A0A098G681</accession>
<gene>
    <name evidence="5" type="ORF">LFA_1606</name>
</gene>
<evidence type="ECO:0000256" key="1">
    <source>
        <dbReference type="ARBA" id="ARBA00022737"/>
    </source>
</evidence>
<dbReference type="Pfam" id="PF13181">
    <property type="entry name" value="TPR_8"/>
    <property type="match status" value="1"/>
</dbReference>
<feature type="region of interest" description="Disordered" evidence="4">
    <location>
        <begin position="249"/>
        <end position="269"/>
    </location>
</feature>
<dbReference type="EMBL" id="LN614827">
    <property type="protein sequence ID" value="CEG57015.1"/>
    <property type="molecule type" value="Genomic_DNA"/>
</dbReference>
<evidence type="ECO:0000313" key="6">
    <source>
        <dbReference type="Proteomes" id="UP000032430"/>
    </source>
</evidence>
<evidence type="ECO:0000256" key="4">
    <source>
        <dbReference type="SAM" id="MobiDB-lite"/>
    </source>
</evidence>
<proteinExistence type="predicted"/>
<evidence type="ECO:0000313" key="5">
    <source>
        <dbReference type="EMBL" id="CEG57015.1"/>
    </source>
</evidence>
<evidence type="ECO:0000256" key="2">
    <source>
        <dbReference type="ARBA" id="ARBA00022803"/>
    </source>
</evidence>
<dbReference type="HOGENOM" id="CLU_003728_7_0_6"/>
<dbReference type="Gene3D" id="1.25.40.10">
    <property type="entry name" value="Tetratricopeptide repeat domain"/>
    <property type="match status" value="1"/>
</dbReference>
<reference evidence="6" key="1">
    <citation type="submission" date="2014-09" db="EMBL/GenBank/DDBJ databases">
        <authorList>
            <person name="Gomez-Valero L."/>
        </authorList>
    </citation>
    <scope>NUCLEOTIDE SEQUENCE [LARGE SCALE GENOMIC DNA]</scope>
    <source>
        <strain evidence="6">ATCC700992</strain>
    </source>
</reference>
<dbReference type="PROSITE" id="PS51257">
    <property type="entry name" value="PROKAR_LIPOPROTEIN"/>
    <property type="match status" value="1"/>
</dbReference>
<dbReference type="PANTHER" id="PTHR44227:SF3">
    <property type="entry name" value="PROTEIN O-MANNOSYL-TRANSFERASE TMTC4"/>
    <property type="match status" value="1"/>
</dbReference>
<organism evidence="5 6">
    <name type="scientific">Legionella fallonii LLAP-10</name>
    <dbReference type="NCBI Taxonomy" id="1212491"/>
    <lineage>
        <taxon>Bacteria</taxon>
        <taxon>Pseudomonadati</taxon>
        <taxon>Pseudomonadota</taxon>
        <taxon>Gammaproteobacteria</taxon>
        <taxon>Legionellales</taxon>
        <taxon>Legionellaceae</taxon>
        <taxon>Legionella</taxon>
    </lineage>
</organism>
<dbReference type="STRING" id="1212491.LFA_1606"/>
<dbReference type="PANTHER" id="PTHR44227">
    <property type="match status" value="1"/>
</dbReference>
<dbReference type="AlphaFoldDB" id="A0A098G681"/>
<dbReference type="KEGG" id="lfa:LFA_1606"/>
<name>A0A098G681_9GAMM</name>
<dbReference type="InterPro" id="IPR019734">
    <property type="entry name" value="TPR_rpt"/>
</dbReference>
<keyword evidence="2 3" id="KW-0802">TPR repeat</keyword>
<sequence>MRNLFYPQVVIVHKALRFLIIMTCLFLLACHQTKSTQVDTVKKPDLKKAALFNVQLGLGYLKQGDRPRAKKKLLLALEQEPNSPDVNAAMAYYNEQTNELEKAKNYYLKAISLSGNDGAQLNNYGTFLCRQGEYKKAEGYFLKAVKDEHYIHTAGAYENAGLCAQAIPDLNKAKHYFTTALNQDPTRKVSLYELAKIESKEGHDTEALNLIQKNPELVLNDKIFLALAKEIAEKAGKFDLAAEYENNFNKIDPHTNNSGVNNEYSASNG</sequence>
<keyword evidence="6" id="KW-1185">Reference proteome</keyword>
<dbReference type="InterPro" id="IPR011990">
    <property type="entry name" value="TPR-like_helical_dom_sf"/>
</dbReference>
<dbReference type="InterPro" id="IPR052346">
    <property type="entry name" value="O-mannosyl-transferase_TMTC"/>
</dbReference>
<keyword evidence="1" id="KW-0677">Repeat</keyword>
<feature type="repeat" description="TPR" evidence="3">
    <location>
        <begin position="154"/>
        <end position="187"/>
    </location>
</feature>
<dbReference type="InterPro" id="IPR013360">
    <property type="entry name" value="Pilus_4_PilW"/>
</dbReference>
<dbReference type="PROSITE" id="PS50005">
    <property type="entry name" value="TPR"/>
    <property type="match status" value="1"/>
</dbReference>
<dbReference type="SMART" id="SM00028">
    <property type="entry name" value="TPR"/>
    <property type="match status" value="4"/>
</dbReference>
<dbReference type="Proteomes" id="UP000032430">
    <property type="component" value="Chromosome I"/>
</dbReference>
<evidence type="ECO:0000256" key="3">
    <source>
        <dbReference type="PROSITE-ProRule" id="PRU00339"/>
    </source>
</evidence>
<dbReference type="NCBIfam" id="TIGR02521">
    <property type="entry name" value="type_IV_pilW"/>
    <property type="match status" value="1"/>
</dbReference>